<protein>
    <submittedName>
        <fullName evidence="1">Uncharacterized protein</fullName>
    </submittedName>
</protein>
<gene>
    <name evidence="1" type="ORF">SADUNF_Sadunf12G0044900</name>
</gene>
<dbReference type="AlphaFoldDB" id="A0A835JL44"/>
<evidence type="ECO:0000313" key="2">
    <source>
        <dbReference type="Proteomes" id="UP000657918"/>
    </source>
</evidence>
<sequence>MGWLSRKDQPRKGLDIKERSAEKRFRSLVLRWAGYQGKIGRKKVPISSFKMGWVSRKDRGETYRPDENMGKAESSCTKFRLFTLECLSSNTRIFLLLHSLPTNDLHFSW</sequence>
<reference evidence="1 2" key="1">
    <citation type="submission" date="2020-10" db="EMBL/GenBank/DDBJ databases">
        <title>Plant Genome Project.</title>
        <authorList>
            <person name="Zhang R.-G."/>
        </authorList>
    </citation>
    <scope>NUCLEOTIDE SEQUENCE [LARGE SCALE GENOMIC DNA]</scope>
    <source>
        <strain evidence="1">FAFU-HL-1</strain>
        <tissue evidence="1">Leaf</tissue>
    </source>
</reference>
<accession>A0A835JL44</accession>
<dbReference type="EMBL" id="JADGMS010000012">
    <property type="protein sequence ID" value="KAF9671411.1"/>
    <property type="molecule type" value="Genomic_DNA"/>
</dbReference>
<keyword evidence="2" id="KW-1185">Reference proteome</keyword>
<proteinExistence type="predicted"/>
<evidence type="ECO:0000313" key="1">
    <source>
        <dbReference type="EMBL" id="KAF9671411.1"/>
    </source>
</evidence>
<dbReference type="Proteomes" id="UP000657918">
    <property type="component" value="Unassembled WGS sequence"/>
</dbReference>
<organism evidence="1 2">
    <name type="scientific">Salix dunnii</name>
    <dbReference type="NCBI Taxonomy" id="1413687"/>
    <lineage>
        <taxon>Eukaryota</taxon>
        <taxon>Viridiplantae</taxon>
        <taxon>Streptophyta</taxon>
        <taxon>Embryophyta</taxon>
        <taxon>Tracheophyta</taxon>
        <taxon>Spermatophyta</taxon>
        <taxon>Magnoliopsida</taxon>
        <taxon>eudicotyledons</taxon>
        <taxon>Gunneridae</taxon>
        <taxon>Pentapetalae</taxon>
        <taxon>rosids</taxon>
        <taxon>fabids</taxon>
        <taxon>Malpighiales</taxon>
        <taxon>Salicaceae</taxon>
        <taxon>Saliceae</taxon>
        <taxon>Salix</taxon>
    </lineage>
</organism>
<comment type="caution">
    <text evidence="1">The sequence shown here is derived from an EMBL/GenBank/DDBJ whole genome shotgun (WGS) entry which is preliminary data.</text>
</comment>
<name>A0A835JL44_9ROSI</name>